<keyword evidence="2" id="KW-1185">Reference proteome</keyword>
<evidence type="ECO:0000313" key="2">
    <source>
        <dbReference type="Proteomes" id="UP000054047"/>
    </source>
</evidence>
<sequence>MLEWWKRRKKTRSVGRVPSHPAVHLLLEALRAVIHLVRLVPQAVRVHRARHLHVTKETPE</sequence>
<feature type="non-terminal residue" evidence="1">
    <location>
        <position position="60"/>
    </location>
</feature>
<proteinExistence type="predicted"/>
<evidence type="ECO:0000313" key="1">
    <source>
        <dbReference type="EMBL" id="KIH51876.1"/>
    </source>
</evidence>
<accession>A0A0C2G4D8</accession>
<gene>
    <name evidence="1" type="ORF">ANCDUO_18029</name>
</gene>
<dbReference type="AlphaFoldDB" id="A0A0C2G4D8"/>
<dbReference type="Proteomes" id="UP000054047">
    <property type="component" value="Unassembled WGS sequence"/>
</dbReference>
<organism evidence="1 2">
    <name type="scientific">Ancylostoma duodenale</name>
    <dbReference type="NCBI Taxonomy" id="51022"/>
    <lineage>
        <taxon>Eukaryota</taxon>
        <taxon>Metazoa</taxon>
        <taxon>Ecdysozoa</taxon>
        <taxon>Nematoda</taxon>
        <taxon>Chromadorea</taxon>
        <taxon>Rhabditida</taxon>
        <taxon>Rhabditina</taxon>
        <taxon>Rhabditomorpha</taxon>
        <taxon>Strongyloidea</taxon>
        <taxon>Ancylostomatidae</taxon>
        <taxon>Ancylostomatinae</taxon>
        <taxon>Ancylostoma</taxon>
    </lineage>
</organism>
<reference evidence="1 2" key="1">
    <citation type="submission" date="2013-12" db="EMBL/GenBank/DDBJ databases">
        <title>Draft genome of the parsitic nematode Ancylostoma duodenale.</title>
        <authorList>
            <person name="Mitreva M."/>
        </authorList>
    </citation>
    <scope>NUCLEOTIDE SEQUENCE [LARGE SCALE GENOMIC DNA]</scope>
    <source>
        <strain evidence="1 2">Zhejiang</strain>
    </source>
</reference>
<name>A0A0C2G4D8_9BILA</name>
<dbReference type="EMBL" id="KN745169">
    <property type="protein sequence ID" value="KIH51876.1"/>
    <property type="molecule type" value="Genomic_DNA"/>
</dbReference>
<protein>
    <submittedName>
        <fullName evidence="1">Uncharacterized protein</fullName>
    </submittedName>
</protein>